<dbReference type="OrthoDB" id="7605239at2"/>
<protein>
    <submittedName>
        <fullName evidence="2">Uncharacterized protein</fullName>
    </submittedName>
</protein>
<reference evidence="2 3" key="1">
    <citation type="submission" date="2019-04" db="EMBL/GenBank/DDBJ databases">
        <title>Phreatobacter aquaticus sp. nov.</title>
        <authorList>
            <person name="Choi A."/>
        </authorList>
    </citation>
    <scope>NUCLEOTIDE SEQUENCE [LARGE SCALE GENOMIC DNA]</scope>
    <source>
        <strain evidence="2 3">KCTC 52518</strain>
    </source>
</reference>
<evidence type="ECO:0000313" key="2">
    <source>
        <dbReference type="EMBL" id="QCI65540.1"/>
    </source>
</evidence>
<dbReference type="SUPFAM" id="SSF46689">
    <property type="entry name" value="Homeodomain-like"/>
    <property type="match status" value="1"/>
</dbReference>
<keyword evidence="3" id="KW-1185">Reference proteome</keyword>
<gene>
    <name evidence="2" type="ORF">E8M01_15790</name>
</gene>
<dbReference type="InterPro" id="IPR009057">
    <property type="entry name" value="Homeodomain-like_sf"/>
</dbReference>
<evidence type="ECO:0000313" key="3">
    <source>
        <dbReference type="Proteomes" id="UP000298781"/>
    </source>
</evidence>
<evidence type="ECO:0000256" key="1">
    <source>
        <dbReference type="SAM" id="MobiDB-lite"/>
    </source>
</evidence>
<proteinExistence type="predicted"/>
<dbReference type="AlphaFoldDB" id="A0A4D7B5Y7"/>
<sequence length="177" mass="19150">MAGCRRSHRRDRGAEGHAGPPPGQGGGQDGQQAGWREARIMTERRTYLPPRLMEIAEAAGTKAALSLGVAYAGRRFYVPKRLGQQHPLTQLLGLEAARKLVSLFGGETVLIPPALAGEARRRREAIIRMSAAGASQTEIAHALGIDRTTVQRNQQKARGGPKLAKARGRRGQDDLFD</sequence>
<accession>A0A4D7B5Y7</accession>
<feature type="compositionally biased region" description="Basic residues" evidence="1">
    <location>
        <begin position="1"/>
        <end position="11"/>
    </location>
</feature>
<feature type="region of interest" description="Disordered" evidence="1">
    <location>
        <begin position="145"/>
        <end position="177"/>
    </location>
</feature>
<organism evidence="2 3">
    <name type="scientific">Phreatobacter stygius</name>
    <dbReference type="NCBI Taxonomy" id="1940610"/>
    <lineage>
        <taxon>Bacteria</taxon>
        <taxon>Pseudomonadati</taxon>
        <taxon>Pseudomonadota</taxon>
        <taxon>Alphaproteobacteria</taxon>
        <taxon>Hyphomicrobiales</taxon>
        <taxon>Phreatobacteraceae</taxon>
        <taxon>Phreatobacter</taxon>
    </lineage>
</organism>
<feature type="region of interest" description="Disordered" evidence="1">
    <location>
        <begin position="1"/>
        <end position="33"/>
    </location>
</feature>
<dbReference type="KEGG" id="pstg:E8M01_15790"/>
<dbReference type="Proteomes" id="UP000298781">
    <property type="component" value="Chromosome"/>
</dbReference>
<name>A0A4D7B5Y7_9HYPH</name>
<dbReference type="EMBL" id="CP039690">
    <property type="protein sequence ID" value="QCI65540.1"/>
    <property type="molecule type" value="Genomic_DNA"/>
</dbReference>
<dbReference type="Pfam" id="PF13384">
    <property type="entry name" value="HTH_23"/>
    <property type="match status" value="1"/>
</dbReference>